<dbReference type="Proteomes" id="UP000188532">
    <property type="component" value="Unassembled WGS sequence"/>
</dbReference>
<feature type="compositionally biased region" description="Basic residues" evidence="1">
    <location>
        <begin position="372"/>
        <end position="389"/>
    </location>
</feature>
<sequence length="389" mass="38091">MRPSRRRLTRWCGGVDPADRGVESGVLRADVAAECGCGGGLWGGVARGGGRDHGAVSPGGGGGSPAAAVVGWPKPRRSARPGQPCRPASKAPTRSSPATAGAGMGGWAGGAVGRLGLSVGVSEWCLGGHARRGSDVSPGAAASDGDVRPGRTRRRSRRPSPAIPGSGSAQLSEAMQSRAGTLSPPAGSGPGTGGVVSGYPGAGFTSYIRPTGDGFSPPAAQRPGSGAPAGMLTTATLYGPVTAAPSSTGQPLAYVHPQPPRPSGASSPAPPLDPGETAHTLNSPPPPQPPASPPPAAQPATPQGGPPGPCTGSDGPSGSGSPGAQMLGSGPGQAPQAPPMLPPLAPQPPIPPPPSPPPGTPPLGQPPFRPGPAHRHRHRCKRHGRPTTS</sequence>
<accession>A0A1V3XNZ0</accession>
<evidence type="ECO:0000313" key="2">
    <source>
        <dbReference type="EMBL" id="OOK80486.1"/>
    </source>
</evidence>
<feature type="compositionally biased region" description="Pro residues" evidence="1">
    <location>
        <begin position="336"/>
        <end position="370"/>
    </location>
</feature>
<dbReference type="AlphaFoldDB" id="A0A1V3XNZ0"/>
<feature type="region of interest" description="Disordered" evidence="1">
    <location>
        <begin position="240"/>
        <end position="389"/>
    </location>
</feature>
<reference evidence="2 3" key="1">
    <citation type="submission" date="2017-02" db="EMBL/GenBank/DDBJ databases">
        <title>Complete genome sequences of Mycobacterium kansasii strains isolated from rhesus macaques.</title>
        <authorList>
            <person name="Panda A."/>
            <person name="Nagaraj S."/>
            <person name="Zhao X."/>
            <person name="Tettelin H."/>
            <person name="Detolla L.J."/>
        </authorList>
    </citation>
    <scope>NUCLEOTIDE SEQUENCE [LARGE SCALE GENOMIC DNA]</scope>
    <source>
        <strain evidence="2 3">11-3469</strain>
    </source>
</reference>
<organism evidence="2 3">
    <name type="scientific">Mycobacterium kansasii</name>
    <dbReference type="NCBI Taxonomy" id="1768"/>
    <lineage>
        <taxon>Bacteria</taxon>
        <taxon>Bacillati</taxon>
        <taxon>Actinomycetota</taxon>
        <taxon>Actinomycetes</taxon>
        <taxon>Mycobacteriales</taxon>
        <taxon>Mycobacteriaceae</taxon>
        <taxon>Mycobacterium</taxon>
    </lineage>
</organism>
<feature type="compositionally biased region" description="Low complexity" evidence="1">
    <location>
        <begin position="159"/>
        <end position="168"/>
    </location>
</feature>
<feature type="compositionally biased region" description="Pro residues" evidence="1">
    <location>
        <begin position="257"/>
        <end position="273"/>
    </location>
</feature>
<feature type="region of interest" description="Disordered" evidence="1">
    <location>
        <begin position="130"/>
        <end position="197"/>
    </location>
</feature>
<feature type="region of interest" description="Disordered" evidence="1">
    <location>
        <begin position="209"/>
        <end position="228"/>
    </location>
</feature>
<evidence type="ECO:0000313" key="3">
    <source>
        <dbReference type="Proteomes" id="UP000188532"/>
    </source>
</evidence>
<gene>
    <name evidence="2" type="ORF">BZL29_1995</name>
</gene>
<proteinExistence type="predicted"/>
<name>A0A1V3XNZ0_MYCKA</name>
<protein>
    <submittedName>
        <fullName evidence="2">Uncharacterized protein</fullName>
    </submittedName>
</protein>
<comment type="caution">
    <text evidence="2">The sequence shown here is derived from an EMBL/GenBank/DDBJ whole genome shotgun (WGS) entry which is preliminary data.</text>
</comment>
<evidence type="ECO:0000256" key="1">
    <source>
        <dbReference type="SAM" id="MobiDB-lite"/>
    </source>
</evidence>
<feature type="compositionally biased region" description="Pro residues" evidence="1">
    <location>
        <begin position="283"/>
        <end position="297"/>
    </location>
</feature>
<dbReference type="EMBL" id="MVBN01000002">
    <property type="protein sequence ID" value="OOK80486.1"/>
    <property type="molecule type" value="Genomic_DNA"/>
</dbReference>
<feature type="region of interest" description="Disordered" evidence="1">
    <location>
        <begin position="52"/>
        <end position="102"/>
    </location>
</feature>